<organism evidence="1">
    <name type="scientific">freshwater metagenome</name>
    <dbReference type="NCBI Taxonomy" id="449393"/>
    <lineage>
        <taxon>unclassified sequences</taxon>
        <taxon>metagenomes</taxon>
        <taxon>ecological metagenomes</taxon>
    </lineage>
</organism>
<proteinExistence type="predicted"/>
<dbReference type="EMBL" id="CAFBPW010000161">
    <property type="protein sequence ID" value="CAB5036844.1"/>
    <property type="molecule type" value="Genomic_DNA"/>
</dbReference>
<evidence type="ECO:0000313" key="1">
    <source>
        <dbReference type="EMBL" id="CAB5036844.1"/>
    </source>
</evidence>
<name>A0A6J7S697_9ZZZZ</name>
<protein>
    <submittedName>
        <fullName evidence="1">Unannotated protein</fullName>
    </submittedName>
</protein>
<dbReference type="AlphaFoldDB" id="A0A6J7S697"/>
<gene>
    <name evidence="1" type="ORF">UFOPK4173_01300</name>
</gene>
<reference evidence="1" key="1">
    <citation type="submission" date="2020-05" db="EMBL/GenBank/DDBJ databases">
        <authorList>
            <person name="Chiriac C."/>
            <person name="Salcher M."/>
            <person name="Ghai R."/>
            <person name="Kavagutti S V."/>
        </authorList>
    </citation>
    <scope>NUCLEOTIDE SEQUENCE</scope>
</reference>
<accession>A0A6J7S697</accession>
<sequence>MASVPSADLRSQLRIQQSVQSPALPALRALDLGQLVRLAVTAAVAATPLAQVRLAAAPALVEALA</sequence>